<gene>
    <name evidence="3" type="primary">puuB_4</name>
    <name evidence="3" type="ORF">PFRI_33990</name>
</gene>
<dbReference type="PANTHER" id="PTHR13847:SF281">
    <property type="entry name" value="FAD DEPENDENT OXIDOREDUCTASE DOMAIN-CONTAINING PROTEIN"/>
    <property type="match status" value="1"/>
</dbReference>
<comment type="caution">
    <text evidence="3">The sequence shown here is derived from an EMBL/GenBank/DDBJ whole genome shotgun (WGS) entry which is preliminary data.</text>
</comment>
<dbReference type="GO" id="GO:0016491">
    <property type="term" value="F:oxidoreductase activity"/>
    <property type="evidence" value="ECO:0007669"/>
    <property type="project" value="UniProtKB-KW"/>
</dbReference>
<feature type="domain" description="FAD dependent oxidoreductase" evidence="2">
    <location>
        <begin position="29"/>
        <end position="378"/>
    </location>
</feature>
<dbReference type="InterPro" id="IPR006076">
    <property type="entry name" value="FAD-dep_OxRdtase"/>
</dbReference>
<accession>A0A1L9NTD4</accession>
<organism evidence="3 4">
    <name type="scientific">Planktotalea frisia</name>
    <dbReference type="NCBI Taxonomy" id="696762"/>
    <lineage>
        <taxon>Bacteria</taxon>
        <taxon>Pseudomonadati</taxon>
        <taxon>Pseudomonadota</taxon>
        <taxon>Alphaproteobacteria</taxon>
        <taxon>Rhodobacterales</taxon>
        <taxon>Paracoccaceae</taxon>
        <taxon>Planktotalea</taxon>
    </lineage>
</organism>
<dbReference type="Gene3D" id="3.50.50.60">
    <property type="entry name" value="FAD/NAD(P)-binding domain"/>
    <property type="match status" value="1"/>
</dbReference>
<dbReference type="RefSeq" id="WP_072631904.1">
    <property type="nucleotide sequence ID" value="NZ_MLCB01000185.1"/>
</dbReference>
<dbReference type="Pfam" id="PF01266">
    <property type="entry name" value="DAO"/>
    <property type="match status" value="1"/>
</dbReference>
<proteinExistence type="predicted"/>
<dbReference type="AlphaFoldDB" id="A0A1L9NTD4"/>
<evidence type="ECO:0000313" key="4">
    <source>
        <dbReference type="Proteomes" id="UP000184514"/>
    </source>
</evidence>
<dbReference type="PANTHER" id="PTHR13847">
    <property type="entry name" value="SARCOSINE DEHYDROGENASE-RELATED"/>
    <property type="match status" value="1"/>
</dbReference>
<dbReference type="OrthoDB" id="9806601at2"/>
<protein>
    <submittedName>
        <fullName evidence="3">Gamma-glutamylputrescine oxidoreductase</fullName>
        <ecNumber evidence="3">1.4.3.-</ecNumber>
    </submittedName>
</protein>
<dbReference type="Gene3D" id="3.30.9.10">
    <property type="entry name" value="D-Amino Acid Oxidase, subunit A, domain 2"/>
    <property type="match status" value="1"/>
</dbReference>
<dbReference type="GO" id="GO:0005737">
    <property type="term" value="C:cytoplasm"/>
    <property type="evidence" value="ECO:0007669"/>
    <property type="project" value="TreeGrafter"/>
</dbReference>
<name>A0A1L9NTD4_9RHOB</name>
<evidence type="ECO:0000313" key="3">
    <source>
        <dbReference type="EMBL" id="OJI92394.1"/>
    </source>
</evidence>
<dbReference type="EC" id="1.4.3.-" evidence="3"/>
<keyword evidence="4" id="KW-1185">Reference proteome</keyword>
<dbReference type="EMBL" id="MLCB01000185">
    <property type="protein sequence ID" value="OJI92394.1"/>
    <property type="molecule type" value="Genomic_DNA"/>
</dbReference>
<keyword evidence="1 3" id="KW-0560">Oxidoreductase</keyword>
<evidence type="ECO:0000256" key="1">
    <source>
        <dbReference type="ARBA" id="ARBA00023002"/>
    </source>
</evidence>
<dbReference type="SUPFAM" id="SSF51905">
    <property type="entry name" value="FAD/NAD(P)-binding domain"/>
    <property type="match status" value="1"/>
</dbReference>
<evidence type="ECO:0000259" key="2">
    <source>
        <dbReference type="Pfam" id="PF01266"/>
    </source>
</evidence>
<dbReference type="InterPro" id="IPR036188">
    <property type="entry name" value="FAD/NAD-bd_sf"/>
</dbReference>
<dbReference type="Proteomes" id="UP000184514">
    <property type="component" value="Unassembled WGS sequence"/>
</dbReference>
<sequence>MAVKDEIHWITTAGAAPNVERLQSSLNVDVLVVGGGLTGCRTALGLAEKGVSVAVVDAKDIGWGASGRSGGQCNPIWRKTPDALRKLIGTKHGDNLIRTTLSAANDLFADINTYDVDCDAVQAGWVQAAHTRKAIRDMGVLGTSWSEAGADITLLEGEEVEKASGSPAYRWALKHAAGGHVHPLSLTRGYARAAIARGAQMFKEAPVTELKRIDGKWRASTPSGEITAENVVLTTNAYTTDLWPNLNKTFTPLVSVSFATRPLTEVEQRTVLSGNVTISDSRLAIYYSRYDRDKRLVFGCVGSTDHVDPLSYQRLRGGLRTVFPQIADIAIERRWAGRVAVTPEMMPHMHEPAPGVLAGLGFSGRGIAMTSVMGRALSSKLLGGSADDLPFPILPISPTPFAGITRSLVPVLAPSMTVKDKFDYLVNGA</sequence>
<reference evidence="3 4" key="1">
    <citation type="submission" date="2016-10" db="EMBL/GenBank/DDBJ databases">
        <title>Genome sequence of Planktotalea frisia SH6-1.</title>
        <authorList>
            <person name="Poehlein A."/>
            <person name="Bakenhus I."/>
            <person name="Voget S."/>
            <person name="Brinkhoff T."/>
            <person name="Simon M."/>
        </authorList>
    </citation>
    <scope>NUCLEOTIDE SEQUENCE [LARGE SCALE GENOMIC DNA]</scope>
    <source>
        <strain evidence="3 4">SH6-1</strain>
    </source>
</reference>
<dbReference type="STRING" id="696762.PFRI_33990"/>